<evidence type="ECO:0000313" key="2">
    <source>
        <dbReference type="Proteomes" id="UP001558632"/>
    </source>
</evidence>
<keyword evidence="2" id="KW-1185">Reference proteome</keyword>
<organism evidence="1 2">
    <name type="scientific">Trichinella spiralis</name>
    <name type="common">Trichina worm</name>
    <dbReference type="NCBI Taxonomy" id="6334"/>
    <lineage>
        <taxon>Eukaryota</taxon>
        <taxon>Metazoa</taxon>
        <taxon>Ecdysozoa</taxon>
        <taxon>Nematoda</taxon>
        <taxon>Enoplea</taxon>
        <taxon>Dorylaimia</taxon>
        <taxon>Trichinellida</taxon>
        <taxon>Trichinellidae</taxon>
        <taxon>Trichinella</taxon>
    </lineage>
</organism>
<dbReference type="Proteomes" id="UP001558632">
    <property type="component" value="Unassembled WGS sequence"/>
</dbReference>
<gene>
    <name evidence="1" type="ORF">TSPI_00853</name>
</gene>
<evidence type="ECO:0000313" key="1">
    <source>
        <dbReference type="EMBL" id="KAL1234936.1"/>
    </source>
</evidence>
<reference evidence="1 2" key="1">
    <citation type="submission" date="2024-07" db="EMBL/GenBank/DDBJ databases">
        <title>Enhanced genomic and transcriptomic resources for Trichinella pseudospiralis and T. spiralis underpin the discovery of pronounced molecular differences between stages and species.</title>
        <authorList>
            <person name="Pasi K.K."/>
            <person name="La Rosa G."/>
            <person name="Gomez-Morales M.A."/>
            <person name="Tosini F."/>
            <person name="Sumanam S."/>
            <person name="Young N.D."/>
            <person name="Chang B.C."/>
            <person name="Robin G.B."/>
        </authorList>
    </citation>
    <scope>NUCLEOTIDE SEQUENCE [LARGE SCALE GENOMIC DNA]</scope>
    <source>
        <strain evidence="1">ISS534</strain>
    </source>
</reference>
<dbReference type="EMBL" id="JBEUSY010000399">
    <property type="protein sequence ID" value="KAL1234936.1"/>
    <property type="molecule type" value="Genomic_DNA"/>
</dbReference>
<sequence>MMKFLFHAKLSLHKYGRKIAISYDASFPLHPPPDLLQKVKANLQMFKIIVHWNDNRTIVVRKNSTALL</sequence>
<name>A0ABR3KC93_TRISP</name>
<comment type="caution">
    <text evidence="1">The sequence shown here is derived from an EMBL/GenBank/DDBJ whole genome shotgun (WGS) entry which is preliminary data.</text>
</comment>
<accession>A0ABR3KC93</accession>
<protein>
    <submittedName>
        <fullName evidence="1">F-box/kelch-repeat protein</fullName>
    </submittedName>
</protein>
<proteinExistence type="predicted"/>